<evidence type="ECO:0000313" key="2">
    <source>
        <dbReference type="Proteomes" id="UP001174936"/>
    </source>
</evidence>
<organism evidence="1 2">
    <name type="scientific">Cercophora newfieldiana</name>
    <dbReference type="NCBI Taxonomy" id="92897"/>
    <lineage>
        <taxon>Eukaryota</taxon>
        <taxon>Fungi</taxon>
        <taxon>Dikarya</taxon>
        <taxon>Ascomycota</taxon>
        <taxon>Pezizomycotina</taxon>
        <taxon>Sordariomycetes</taxon>
        <taxon>Sordariomycetidae</taxon>
        <taxon>Sordariales</taxon>
        <taxon>Lasiosphaeriaceae</taxon>
        <taxon>Cercophora</taxon>
    </lineage>
</organism>
<keyword evidence="2" id="KW-1185">Reference proteome</keyword>
<dbReference type="AlphaFoldDB" id="A0AA39YE95"/>
<accession>A0AA39YE95</accession>
<comment type="caution">
    <text evidence="1">The sequence shown here is derived from an EMBL/GenBank/DDBJ whole genome shotgun (WGS) entry which is preliminary data.</text>
</comment>
<reference evidence="1" key="1">
    <citation type="submission" date="2023-06" db="EMBL/GenBank/DDBJ databases">
        <title>Genome-scale phylogeny and comparative genomics of the fungal order Sordariales.</title>
        <authorList>
            <consortium name="Lawrence Berkeley National Laboratory"/>
            <person name="Hensen N."/>
            <person name="Bonometti L."/>
            <person name="Westerberg I."/>
            <person name="Brannstrom I.O."/>
            <person name="Guillou S."/>
            <person name="Cros-Aarteil S."/>
            <person name="Calhoun S."/>
            <person name="Haridas S."/>
            <person name="Kuo A."/>
            <person name="Mondo S."/>
            <person name="Pangilinan J."/>
            <person name="Riley R."/>
            <person name="Labutti K."/>
            <person name="Andreopoulos B."/>
            <person name="Lipzen A."/>
            <person name="Chen C."/>
            <person name="Yanf M."/>
            <person name="Daum C."/>
            <person name="Ng V."/>
            <person name="Clum A."/>
            <person name="Steindorff A."/>
            <person name="Ohm R."/>
            <person name="Martin F."/>
            <person name="Silar P."/>
            <person name="Natvig D."/>
            <person name="Lalanne C."/>
            <person name="Gautier V."/>
            <person name="Ament-Velasquez S.L."/>
            <person name="Kruys A."/>
            <person name="Hutchinson M.I."/>
            <person name="Powell A.J."/>
            <person name="Barry K."/>
            <person name="Miller A.N."/>
            <person name="Grigoriev I.V."/>
            <person name="Debuchy R."/>
            <person name="Gladieux P."/>
            <person name="Thoren M.H."/>
            <person name="Johannesson H."/>
        </authorList>
    </citation>
    <scope>NUCLEOTIDE SEQUENCE</scope>
    <source>
        <strain evidence="1">SMH2532-1</strain>
    </source>
</reference>
<name>A0AA39YE95_9PEZI</name>
<gene>
    <name evidence="1" type="ORF">B0T16DRAFT_403100</name>
</gene>
<protein>
    <submittedName>
        <fullName evidence="1">Uncharacterized protein</fullName>
    </submittedName>
</protein>
<evidence type="ECO:0000313" key="1">
    <source>
        <dbReference type="EMBL" id="KAK0651061.1"/>
    </source>
</evidence>
<proteinExistence type="predicted"/>
<dbReference type="EMBL" id="JAULSV010000002">
    <property type="protein sequence ID" value="KAK0651061.1"/>
    <property type="molecule type" value="Genomic_DNA"/>
</dbReference>
<dbReference type="Proteomes" id="UP001174936">
    <property type="component" value="Unassembled WGS sequence"/>
</dbReference>
<sequence>MLALFRLSLAYHWNLAPMAWNPPSRPMFCSVVCDAVLTTPNDFDVIPATQSCQTLTSGIGYHGFHDRSVQMEHAWVSSPSCPNLSYSCCGNIGLTLCAVMTQQRCPHQRDEVCQSAMFQVRYHRGYFEHSPQQRGFNSLHKASIHHGTC</sequence>